<name>A0A127K6P6_9RHOO</name>
<accession>A0A127K6P6</accession>
<reference evidence="2" key="1">
    <citation type="submission" date="2016-03" db="EMBL/GenBank/DDBJ databases">
        <authorList>
            <person name="Ma C."/>
            <person name="Zhou S."/>
            <person name="Yang G."/>
        </authorList>
    </citation>
    <scope>NUCLEOTIDE SEQUENCE [LARGE SCALE GENOMIC DNA]</scope>
    <source>
        <strain evidence="2">SgZ-1</strain>
    </source>
</reference>
<evidence type="ECO:0000313" key="2">
    <source>
        <dbReference type="Proteomes" id="UP000036902"/>
    </source>
</evidence>
<sequence length="82" mass="9700">MRRNRFALRLMSRKEWFRKSHLPVSSGGFLPFSRDEVLYDGVEKSVYALKEQLAHFVDDPDFAIAGYWEEAFRTVEIPKVMM</sequence>
<dbReference type="KEGG" id="thu:AC731_010325"/>
<dbReference type="AlphaFoldDB" id="A0A127K6P6"/>
<keyword evidence="2" id="KW-1185">Reference proteome</keyword>
<protein>
    <submittedName>
        <fullName evidence="1">Uncharacterized protein</fullName>
    </submittedName>
</protein>
<gene>
    <name evidence="1" type="ORF">AC731_010325</name>
</gene>
<evidence type="ECO:0000313" key="1">
    <source>
        <dbReference type="EMBL" id="AMO37314.1"/>
    </source>
</evidence>
<proteinExistence type="predicted"/>
<organism evidence="1 2">
    <name type="scientific">Thauera humireducens</name>
    <dbReference type="NCBI Taxonomy" id="1134435"/>
    <lineage>
        <taxon>Bacteria</taxon>
        <taxon>Pseudomonadati</taxon>
        <taxon>Pseudomonadota</taxon>
        <taxon>Betaproteobacteria</taxon>
        <taxon>Rhodocyclales</taxon>
        <taxon>Zoogloeaceae</taxon>
        <taxon>Thauera</taxon>
    </lineage>
</organism>
<dbReference type="EMBL" id="CP014646">
    <property type="protein sequence ID" value="AMO37314.1"/>
    <property type="molecule type" value="Genomic_DNA"/>
</dbReference>
<dbReference type="Proteomes" id="UP000036902">
    <property type="component" value="Chromosome"/>
</dbReference>